<comment type="caution">
    <text evidence="1">The sequence shown here is derived from an EMBL/GenBank/DDBJ whole genome shotgun (WGS) entry which is preliminary data.</text>
</comment>
<dbReference type="EMBL" id="WMBQ01000001">
    <property type="protein sequence ID" value="MTD94295.1"/>
    <property type="molecule type" value="Genomic_DNA"/>
</dbReference>
<dbReference type="Pfam" id="PF13365">
    <property type="entry name" value="Trypsin_2"/>
    <property type="match status" value="1"/>
</dbReference>
<keyword evidence="2" id="KW-1185">Reference proteome</keyword>
<gene>
    <name evidence="1" type="ORF">GIW81_08095</name>
</gene>
<evidence type="ECO:0000313" key="2">
    <source>
        <dbReference type="Proteomes" id="UP000440694"/>
    </source>
</evidence>
<keyword evidence="1" id="KW-0378">Hydrolase</keyword>
<accession>A0A6I3KFC7</accession>
<reference evidence="1 2" key="1">
    <citation type="submission" date="2019-11" db="EMBL/GenBank/DDBJ databases">
        <title>Identification of a novel strain.</title>
        <authorList>
            <person name="Xu Q."/>
            <person name="Wang G."/>
        </authorList>
    </citation>
    <scope>NUCLEOTIDE SEQUENCE [LARGE SCALE GENOMIC DNA]</scope>
    <source>
        <strain evidence="2">xq</strain>
    </source>
</reference>
<evidence type="ECO:0000313" key="1">
    <source>
        <dbReference type="EMBL" id="MTD94295.1"/>
    </source>
</evidence>
<dbReference type="GO" id="GO:0006508">
    <property type="term" value="P:proteolysis"/>
    <property type="evidence" value="ECO:0007669"/>
    <property type="project" value="UniProtKB-KW"/>
</dbReference>
<dbReference type="Gene3D" id="2.40.10.120">
    <property type="match status" value="1"/>
</dbReference>
<protein>
    <submittedName>
        <fullName evidence="1">Trypsin-like serine protease</fullName>
    </submittedName>
</protein>
<dbReference type="GO" id="GO:0008233">
    <property type="term" value="F:peptidase activity"/>
    <property type="evidence" value="ECO:0007669"/>
    <property type="project" value="UniProtKB-KW"/>
</dbReference>
<organism evidence="1 2">
    <name type="scientific">Hyphomicrobium album</name>
    <dbReference type="NCBI Taxonomy" id="2665159"/>
    <lineage>
        <taxon>Bacteria</taxon>
        <taxon>Pseudomonadati</taxon>
        <taxon>Pseudomonadota</taxon>
        <taxon>Alphaproteobacteria</taxon>
        <taxon>Hyphomicrobiales</taxon>
        <taxon>Hyphomicrobiaceae</taxon>
        <taxon>Hyphomicrobium</taxon>
    </lineage>
</organism>
<dbReference type="InterPro" id="IPR009003">
    <property type="entry name" value="Peptidase_S1_PA"/>
</dbReference>
<dbReference type="AlphaFoldDB" id="A0A6I3KFC7"/>
<dbReference type="PANTHER" id="PTHR43019">
    <property type="entry name" value="SERINE ENDOPROTEASE DEGS"/>
    <property type="match status" value="1"/>
</dbReference>
<name>A0A6I3KFC7_9HYPH</name>
<dbReference type="Proteomes" id="UP000440694">
    <property type="component" value="Unassembled WGS sequence"/>
</dbReference>
<keyword evidence="1" id="KW-0645">Protease</keyword>
<dbReference type="SUPFAM" id="SSF50494">
    <property type="entry name" value="Trypsin-like serine proteases"/>
    <property type="match status" value="1"/>
</dbReference>
<dbReference type="PANTHER" id="PTHR43019:SF23">
    <property type="entry name" value="PROTEASE DO-LIKE 5, CHLOROPLASTIC"/>
    <property type="match status" value="1"/>
</dbReference>
<proteinExistence type="predicted"/>
<sequence length="293" mass="31575">MIGSGVVCPLRNNEEPRLHVRAGARFSIAMLMAAAASAALSAEGFFTDDRPPAVRAAWGSVYAFVCEGRGDAYTATAFLIGRGARGKSTDYFFITAGHAIEDCRQPHRYLVDNINQPRLESDGITLAARPPRLSDIALVYVDDAYDLAVIKVTAGALRTGAPLPVGDTCERALHQEVYAIGFPGVSKRRSLRLSQEMKRWSKGEFVGFGKAEFRGTQSMYIAASVDSLPGNSGGPVVDARGELVGVVVKGAAAPENGFRYDVDPTKKGDWHSFLVPCQAVLRIMQRIGLRPTN</sequence>